<evidence type="ECO:0000313" key="2">
    <source>
        <dbReference type="EMBL" id="KAL0011172.1"/>
    </source>
</evidence>
<dbReference type="PANTHER" id="PTHR31973:SF195">
    <property type="entry name" value="MUDR FAMILY TRANSPOSASE"/>
    <property type="match status" value="1"/>
</dbReference>
<dbReference type="InterPro" id="IPR004332">
    <property type="entry name" value="Transposase_MuDR"/>
</dbReference>
<evidence type="ECO:0000313" key="3">
    <source>
        <dbReference type="Proteomes" id="UP001459277"/>
    </source>
</evidence>
<keyword evidence="3" id="KW-1185">Reference proteome</keyword>
<feature type="domain" description="Transposase MuDR plant" evidence="1">
    <location>
        <begin position="203"/>
        <end position="261"/>
    </location>
</feature>
<dbReference type="EMBL" id="JAZDWU010000002">
    <property type="protein sequence ID" value="KAL0011172.1"/>
    <property type="molecule type" value="Genomic_DNA"/>
</dbReference>
<dbReference type="Proteomes" id="UP001459277">
    <property type="component" value="Unassembled WGS sequence"/>
</dbReference>
<evidence type="ECO:0000259" key="1">
    <source>
        <dbReference type="Pfam" id="PF03108"/>
    </source>
</evidence>
<accession>A0AAW2DKV6</accession>
<name>A0AAW2DKV6_9ROSI</name>
<gene>
    <name evidence="2" type="ORF">SO802_006280</name>
</gene>
<dbReference type="PANTHER" id="PTHR31973">
    <property type="entry name" value="POLYPROTEIN, PUTATIVE-RELATED"/>
    <property type="match status" value="1"/>
</dbReference>
<reference evidence="2 3" key="1">
    <citation type="submission" date="2024-01" db="EMBL/GenBank/DDBJ databases">
        <title>A telomere-to-telomere, gap-free genome of sweet tea (Lithocarpus litseifolius).</title>
        <authorList>
            <person name="Zhou J."/>
        </authorList>
    </citation>
    <scope>NUCLEOTIDE SEQUENCE [LARGE SCALE GENOMIC DNA]</scope>
    <source>
        <strain evidence="2">Zhou-2022a</strain>
        <tissue evidence="2">Leaf</tissue>
    </source>
</reference>
<dbReference type="Pfam" id="PF03108">
    <property type="entry name" value="DBD_Tnp_Mut"/>
    <property type="match status" value="1"/>
</dbReference>
<organism evidence="2 3">
    <name type="scientific">Lithocarpus litseifolius</name>
    <dbReference type="NCBI Taxonomy" id="425828"/>
    <lineage>
        <taxon>Eukaryota</taxon>
        <taxon>Viridiplantae</taxon>
        <taxon>Streptophyta</taxon>
        <taxon>Embryophyta</taxon>
        <taxon>Tracheophyta</taxon>
        <taxon>Spermatophyta</taxon>
        <taxon>Magnoliopsida</taxon>
        <taxon>eudicotyledons</taxon>
        <taxon>Gunneridae</taxon>
        <taxon>Pentapetalae</taxon>
        <taxon>rosids</taxon>
        <taxon>fabids</taxon>
        <taxon>Fagales</taxon>
        <taxon>Fagaceae</taxon>
        <taxon>Lithocarpus</taxon>
    </lineage>
</organism>
<dbReference type="AlphaFoldDB" id="A0AAW2DKV6"/>
<proteinExistence type="predicted"/>
<protein>
    <recommendedName>
        <fullName evidence="1">Transposase MuDR plant domain-containing protein</fullName>
    </recommendedName>
</protein>
<comment type="caution">
    <text evidence="2">The sequence shown here is derived from an EMBL/GenBank/DDBJ whole genome shotgun (WGS) entry which is preliminary data.</text>
</comment>
<sequence length="388" mass="43326">MSTLGLDKDSHDISIVFRAPQQLGVIKRAPQFIGSNLYVTVDTVGFNVDGASQCANRAGEQESVPVTIMYPSVIAETSLPYNVRPSNVVAMDNIEDTEVLESIHPREGRGYTHGNEDIQTYLDEAIKMDDTRDVFEEFISNDGPEDNPKFLDELQVENNVDAYPNPNPNPKWFMSNTWDNIHDPSPSLEIGLMCWRPGDEPSKGMLFKNKAAVQHVLTMFSVGLNKKFKYMKSELGRLVVMCVEDACSWSVRAICSKRHKLWMMTTCNSPHNCLSLQKAIAAIYGDFDESYAELPRFSAALKDADLTTMTRLKCDSCGVPGTCTFNCAFWAFGLCIEGFMHCRTVISINAMHLYGKYKGNLLIAMATDANNEVYPLAFAVVENESKET</sequence>